<gene>
    <name evidence="2" type="ORF">IPOD504_LOCUS17653</name>
</gene>
<evidence type="ECO:0000313" key="2">
    <source>
        <dbReference type="EMBL" id="CAH2077319.1"/>
    </source>
</evidence>
<reference evidence="2" key="1">
    <citation type="submission" date="2022-03" db="EMBL/GenBank/DDBJ databases">
        <authorList>
            <person name="Martin H S."/>
        </authorList>
    </citation>
    <scope>NUCLEOTIDE SEQUENCE</scope>
</reference>
<dbReference type="EMBL" id="OW152821">
    <property type="protein sequence ID" value="CAH2077319.1"/>
    <property type="molecule type" value="Genomic_DNA"/>
</dbReference>
<accession>A0ABN8J6S3</accession>
<feature type="non-terminal residue" evidence="2">
    <location>
        <position position="1"/>
    </location>
</feature>
<sequence>MAREGGGGRREKTAVWGGGGGGRLFCARAGGPPPLASGSRRDPLAAATPAQVRAGDIYIDTGHMSGKEAQCRSPPDIKGISARASALKHPPPPSFAPPFPSPHCPRYEHAWPTPTQPCRQIESMKGLRHLYDDCSGKVLQVSEGNKELSSEHIGAFNSNCRGRWHLAYYGAAGPRPLRKRCTALVSYAQSDFSSSGETVARTALPPPSPASNASNAAPLSAHPSQKLTH</sequence>
<dbReference type="Proteomes" id="UP000837857">
    <property type="component" value="Chromosome 9"/>
</dbReference>
<feature type="region of interest" description="Disordered" evidence="1">
    <location>
        <begin position="25"/>
        <end position="46"/>
    </location>
</feature>
<name>A0ABN8J6S3_9NEOP</name>
<protein>
    <submittedName>
        <fullName evidence="2">Uncharacterized protein</fullName>
    </submittedName>
</protein>
<feature type="compositionally biased region" description="Low complexity" evidence="1">
    <location>
        <begin position="210"/>
        <end position="229"/>
    </location>
</feature>
<feature type="region of interest" description="Disordered" evidence="1">
    <location>
        <begin position="1"/>
        <end position="20"/>
    </location>
</feature>
<feature type="region of interest" description="Disordered" evidence="1">
    <location>
        <begin position="195"/>
        <end position="229"/>
    </location>
</feature>
<organism evidence="2 3">
    <name type="scientific">Iphiclides podalirius</name>
    <name type="common">scarce swallowtail</name>
    <dbReference type="NCBI Taxonomy" id="110791"/>
    <lineage>
        <taxon>Eukaryota</taxon>
        <taxon>Metazoa</taxon>
        <taxon>Ecdysozoa</taxon>
        <taxon>Arthropoda</taxon>
        <taxon>Hexapoda</taxon>
        <taxon>Insecta</taxon>
        <taxon>Pterygota</taxon>
        <taxon>Neoptera</taxon>
        <taxon>Endopterygota</taxon>
        <taxon>Lepidoptera</taxon>
        <taxon>Glossata</taxon>
        <taxon>Ditrysia</taxon>
        <taxon>Papilionoidea</taxon>
        <taxon>Papilionidae</taxon>
        <taxon>Papilioninae</taxon>
        <taxon>Iphiclides</taxon>
    </lineage>
</organism>
<evidence type="ECO:0000256" key="1">
    <source>
        <dbReference type="SAM" id="MobiDB-lite"/>
    </source>
</evidence>
<proteinExistence type="predicted"/>
<feature type="compositionally biased region" description="Basic and acidic residues" evidence="1">
    <location>
        <begin position="1"/>
        <end position="13"/>
    </location>
</feature>
<evidence type="ECO:0000313" key="3">
    <source>
        <dbReference type="Proteomes" id="UP000837857"/>
    </source>
</evidence>
<keyword evidence="3" id="KW-1185">Reference proteome</keyword>